<dbReference type="AlphaFoldDB" id="A0A4D9CYX7"/>
<name>A0A4D9CYX7_9STRA</name>
<feature type="compositionally biased region" description="Basic and acidic residues" evidence="6">
    <location>
        <begin position="99"/>
        <end position="108"/>
    </location>
</feature>
<keyword evidence="8" id="KW-1185">Reference proteome</keyword>
<comment type="similarity">
    <text evidence="2">Belongs to the KIF-binding protein family.</text>
</comment>
<reference evidence="7 8" key="1">
    <citation type="submission" date="2019-01" db="EMBL/GenBank/DDBJ databases">
        <title>Nuclear Genome Assembly of the Microalgal Biofuel strain Nannochloropsis salina CCMP1776.</title>
        <authorList>
            <person name="Hovde B."/>
        </authorList>
    </citation>
    <scope>NUCLEOTIDE SEQUENCE [LARGE SCALE GENOMIC DNA]</scope>
    <source>
        <strain evidence="7 8">CCMP1776</strain>
    </source>
</reference>
<dbReference type="Pfam" id="PF12309">
    <property type="entry name" value="KBP_C"/>
    <property type="match status" value="1"/>
</dbReference>
<feature type="region of interest" description="Disordered" evidence="6">
    <location>
        <begin position="218"/>
        <end position="250"/>
    </location>
</feature>
<keyword evidence="4" id="KW-0963">Cytoplasm</keyword>
<evidence type="ECO:0000256" key="1">
    <source>
        <dbReference type="ARBA" id="ARBA00004245"/>
    </source>
</evidence>
<comment type="caution">
    <text evidence="7">The sequence shown here is derived from an EMBL/GenBank/DDBJ whole genome shotgun (WGS) entry which is preliminary data.</text>
</comment>
<feature type="region of interest" description="Disordered" evidence="6">
    <location>
        <begin position="99"/>
        <end position="121"/>
    </location>
</feature>
<evidence type="ECO:0000256" key="6">
    <source>
        <dbReference type="SAM" id="MobiDB-lite"/>
    </source>
</evidence>
<dbReference type="PANTHER" id="PTHR46321:SF1">
    <property type="entry name" value="KIF-BINDING PROTEIN"/>
    <property type="match status" value="1"/>
</dbReference>
<organism evidence="7 8">
    <name type="scientific">Nannochloropsis salina CCMP1776</name>
    <dbReference type="NCBI Taxonomy" id="1027361"/>
    <lineage>
        <taxon>Eukaryota</taxon>
        <taxon>Sar</taxon>
        <taxon>Stramenopiles</taxon>
        <taxon>Ochrophyta</taxon>
        <taxon>Eustigmatophyceae</taxon>
        <taxon>Eustigmatales</taxon>
        <taxon>Monodopsidaceae</taxon>
        <taxon>Microchloropsis</taxon>
        <taxon>Microchloropsis salina</taxon>
    </lineage>
</organism>
<evidence type="ECO:0000313" key="7">
    <source>
        <dbReference type="EMBL" id="TFJ84400.1"/>
    </source>
</evidence>
<dbReference type="Proteomes" id="UP000355283">
    <property type="component" value="Unassembled WGS sequence"/>
</dbReference>
<proteinExistence type="inferred from homology"/>
<dbReference type="GO" id="GO:0005856">
    <property type="term" value="C:cytoskeleton"/>
    <property type="evidence" value="ECO:0007669"/>
    <property type="project" value="UniProtKB-SubCell"/>
</dbReference>
<gene>
    <name evidence="7" type="ORF">NSK_004385</name>
</gene>
<accession>A0A4D9CYX7</accession>
<evidence type="ECO:0000256" key="5">
    <source>
        <dbReference type="ARBA" id="ARBA00023212"/>
    </source>
</evidence>
<dbReference type="InterPro" id="IPR022083">
    <property type="entry name" value="KBP"/>
</dbReference>
<protein>
    <recommendedName>
        <fullName evidence="3">KIF-binding protein</fullName>
    </recommendedName>
</protein>
<dbReference type="PANTHER" id="PTHR46321">
    <property type="entry name" value="KIF1-BINDING PROTEIN"/>
    <property type="match status" value="1"/>
</dbReference>
<evidence type="ECO:0000313" key="8">
    <source>
        <dbReference type="Proteomes" id="UP000355283"/>
    </source>
</evidence>
<feature type="compositionally biased region" description="Basic and acidic residues" evidence="6">
    <location>
        <begin position="240"/>
        <end position="250"/>
    </location>
</feature>
<dbReference type="OrthoDB" id="409897at2759"/>
<evidence type="ECO:0000256" key="2">
    <source>
        <dbReference type="ARBA" id="ARBA00010305"/>
    </source>
</evidence>
<keyword evidence="5" id="KW-0206">Cytoskeleton</keyword>
<dbReference type="EMBL" id="SDOX01000019">
    <property type="protein sequence ID" value="TFJ84400.1"/>
    <property type="molecule type" value="Genomic_DNA"/>
</dbReference>
<evidence type="ECO:0000256" key="3">
    <source>
        <dbReference type="ARBA" id="ARBA00016840"/>
    </source>
</evidence>
<evidence type="ECO:0000256" key="4">
    <source>
        <dbReference type="ARBA" id="ARBA00022490"/>
    </source>
</evidence>
<sequence length="724" mass="80005">MPHYTDFFAQIDALLAREDDTKTPYASKYEARNLLQKFLDEKSAEMDPLIHARVAHRLGKIGLDVEEPKQEVTMHLSKACDIFFPGLSLWVESQVADAQRKDKERTTEDMGPPGGIVAEPNPPLAISNLVGTNEGHAFPRSPSGAAAVKEVASATCTDTSAAAEDAVEDLNLLGLLWSDREEMGRARLYLLAAKAAYRMLEPYCPFSVNAAATFSGTAAQSNGSEEGPMKTVGRAAPAARRPEGADRRSFRRPIDSHHTHTLYYLAQVYGALRNADASALYCYQTLARQLEWELTLDVCGWVGNCMSLVDYLLGEQGDKEAAARCLEACDVLLRREGEERARGEGPGTAREEARALSVAGVHRKWAVLHASILEEAAALALGELDRKQARRPAAFLVGFPRLFPSSSSPSSPLAPDASPAGTTCALPSRLPLPPSITSFAQARPVFLQAQKHLAAALSYFVLDGHVTEHVHLLREQSKAYRDLAVFESDDKRRQAMFLRRAGLLQPLLDDLNPRAYAGLLKVVSFELGEVYLTLLETKTARVEEKLSQAGRRARGNEDDNQAVEAYEPSKAEAEKCDKYCRLAIAAFEHFVRLYHKQSPPPDVRETSSPGLKASGVEKIAWDLPSKEDFKPVFRAHFHLARLYGRMHVFGGQGEEAHEGRVAGMKKSLATYEWLRGFAREHICRLYGASAGERHFAEELKICDDMSAMLPEKIAREHFKYRTSS</sequence>
<comment type="subcellular location">
    <subcellularLocation>
        <location evidence="1">Cytoplasm</location>
        <location evidence="1">Cytoskeleton</location>
    </subcellularLocation>
</comment>